<dbReference type="InterPro" id="IPR051582">
    <property type="entry name" value="LRR_extensin-like_regulator"/>
</dbReference>
<evidence type="ECO:0000256" key="2">
    <source>
        <dbReference type="ARBA" id="ARBA00022525"/>
    </source>
</evidence>
<keyword evidence="5" id="KW-0677">Repeat</keyword>
<dbReference type="Gene3D" id="3.80.10.10">
    <property type="entry name" value="Ribonuclease Inhibitor"/>
    <property type="match status" value="2"/>
</dbReference>
<proteinExistence type="predicted"/>
<reference evidence="7 8" key="1">
    <citation type="submission" date="2021-02" db="EMBL/GenBank/DDBJ databases">
        <title>Plant Genome Project.</title>
        <authorList>
            <person name="Zhang R.-G."/>
        </authorList>
    </citation>
    <scope>NUCLEOTIDE SEQUENCE [LARGE SCALE GENOMIC DNA]</scope>
    <source>
        <tissue evidence="7">Leaves</tissue>
    </source>
</reference>
<keyword evidence="2" id="KW-0964">Secreted</keyword>
<dbReference type="InterPro" id="IPR032675">
    <property type="entry name" value="LRR_dom_sf"/>
</dbReference>
<evidence type="ECO:0000256" key="6">
    <source>
        <dbReference type="SAM" id="MobiDB-lite"/>
    </source>
</evidence>
<comment type="subcellular location">
    <subcellularLocation>
        <location evidence="1">Secreted</location>
    </subcellularLocation>
</comment>
<organism evidence="7 8">
    <name type="scientific">Xanthoceras sorbifolium</name>
    <dbReference type="NCBI Taxonomy" id="99658"/>
    <lineage>
        <taxon>Eukaryota</taxon>
        <taxon>Viridiplantae</taxon>
        <taxon>Streptophyta</taxon>
        <taxon>Embryophyta</taxon>
        <taxon>Tracheophyta</taxon>
        <taxon>Spermatophyta</taxon>
        <taxon>Magnoliopsida</taxon>
        <taxon>eudicotyledons</taxon>
        <taxon>Gunneridae</taxon>
        <taxon>Pentapetalae</taxon>
        <taxon>rosids</taxon>
        <taxon>malvids</taxon>
        <taxon>Sapindales</taxon>
        <taxon>Sapindaceae</taxon>
        <taxon>Xanthoceroideae</taxon>
        <taxon>Xanthoceras</taxon>
    </lineage>
</organism>
<evidence type="ECO:0000256" key="1">
    <source>
        <dbReference type="ARBA" id="ARBA00004613"/>
    </source>
</evidence>
<keyword evidence="4" id="KW-0732">Signal</keyword>
<dbReference type="EMBL" id="JAFEMO010000002">
    <property type="protein sequence ID" value="KAH7575290.1"/>
    <property type="molecule type" value="Genomic_DNA"/>
</dbReference>
<dbReference type="PANTHER" id="PTHR32093">
    <property type="entry name" value="LEUCINE-RICH REPEAT EXTENSIN-LIKE PROTEIN 3-RELATED"/>
    <property type="match status" value="1"/>
</dbReference>
<evidence type="ECO:0000256" key="3">
    <source>
        <dbReference type="ARBA" id="ARBA00022614"/>
    </source>
</evidence>
<evidence type="ECO:0000256" key="5">
    <source>
        <dbReference type="ARBA" id="ARBA00022737"/>
    </source>
</evidence>
<dbReference type="SUPFAM" id="SSF52058">
    <property type="entry name" value="L domain-like"/>
    <property type="match status" value="1"/>
</dbReference>
<accession>A0ABQ8IFG1</accession>
<feature type="region of interest" description="Disordered" evidence="6">
    <location>
        <begin position="392"/>
        <end position="422"/>
    </location>
</feature>
<gene>
    <name evidence="7" type="ORF">JRO89_XS02G0076100</name>
</gene>
<sequence>MESFHIKPLNYSSVIIFFLLFPCFLCVVCQDSVLPQVSLLPPLPLIPDILNFLDQRLSIIYPIIQTFKDTITSDPFNVTGTWVGSDVCSYKGFFCSNPPDNVSATTVSSIDFNGFELSAPSIDHFIDQLPDIALFHANSNKFTGTISDKLAKLPYLYELDISNNELSGPFPMEILNMKDLSFLDIRFNSFSGSLPPEVFMQNVEMLFLNNNNFMQTLPENIGSTPAIYLTFANNKFTGPIPKSICNASSTLKEVLFSNNLLNGCIPYEVGLLREARVFDASKNLLTGPLPCSLGCLKNIEQLNFANNQLYGQVPEVLCEVKKLESLSLSNNYFTKVGPICRDLIKKGVLDLKGNCVPDLPDQRSKKECSTFFSQTSVCPNLPSYNLIPCRDSEVPSTSKSPTGSGSKTDSVTYKAVNQRHRL</sequence>
<evidence type="ECO:0000313" key="7">
    <source>
        <dbReference type="EMBL" id="KAH7575290.1"/>
    </source>
</evidence>
<feature type="compositionally biased region" description="Low complexity" evidence="6">
    <location>
        <begin position="395"/>
        <end position="408"/>
    </location>
</feature>
<dbReference type="InterPro" id="IPR001611">
    <property type="entry name" value="Leu-rich_rpt"/>
</dbReference>
<evidence type="ECO:0000256" key="4">
    <source>
        <dbReference type="ARBA" id="ARBA00022729"/>
    </source>
</evidence>
<keyword evidence="3" id="KW-0433">Leucine-rich repeat</keyword>
<keyword evidence="8" id="KW-1185">Reference proteome</keyword>
<protein>
    <submittedName>
        <fullName evidence="7">Uncharacterized protein</fullName>
    </submittedName>
</protein>
<name>A0ABQ8IFG1_9ROSI</name>
<evidence type="ECO:0000313" key="8">
    <source>
        <dbReference type="Proteomes" id="UP000827721"/>
    </source>
</evidence>
<dbReference type="PANTHER" id="PTHR32093:SF128">
    <property type="entry name" value="LEUCINE-RICH REPEAT-CONTAINING N-TERMINAL PLANT-TYPE DOMAIN-CONTAINING PROTEIN"/>
    <property type="match status" value="1"/>
</dbReference>
<dbReference type="Proteomes" id="UP000827721">
    <property type="component" value="Unassembled WGS sequence"/>
</dbReference>
<dbReference type="Pfam" id="PF00560">
    <property type="entry name" value="LRR_1"/>
    <property type="match status" value="2"/>
</dbReference>
<comment type="caution">
    <text evidence="7">The sequence shown here is derived from an EMBL/GenBank/DDBJ whole genome shotgun (WGS) entry which is preliminary data.</text>
</comment>